<name>A0A8H9L737_9MICO</name>
<dbReference type="RefSeq" id="WP_171105372.1">
    <property type="nucleotide sequence ID" value="NZ_BMPT01000019.1"/>
</dbReference>
<comment type="caution">
    <text evidence="1">The sequence shown here is derived from an EMBL/GenBank/DDBJ whole genome shotgun (WGS) entry which is preliminary data.</text>
</comment>
<proteinExistence type="predicted"/>
<evidence type="ECO:0000313" key="1">
    <source>
        <dbReference type="EMBL" id="GGM39002.1"/>
    </source>
</evidence>
<sequence>MLNLRNHRPLFTAVGAVLVASTGTGIAWSQGGGHRAPADQLLDAVEHSESTMRGYLDEVGARFDEIESASEPAEQQQLAADLMADVPEIAEDVRDEVLAARQEATAVDLPDGGDLDRARDAYVAHMDAWITEYEEAIVTPAGVVEIEPEVNETFDEAVAAFERTELERGQARRMENLLAD</sequence>
<dbReference type="AlphaFoldDB" id="A0A8H9L737"/>
<accession>A0A8H9L737</accession>
<reference evidence="1" key="2">
    <citation type="submission" date="2020-09" db="EMBL/GenBank/DDBJ databases">
        <authorList>
            <person name="Sun Q."/>
            <person name="Ohkuma M."/>
        </authorList>
    </citation>
    <scope>NUCLEOTIDE SEQUENCE</scope>
    <source>
        <strain evidence="1">JCM 3051</strain>
    </source>
</reference>
<gene>
    <name evidence="1" type="ORF">GCM10010102_38270</name>
</gene>
<reference evidence="1" key="1">
    <citation type="journal article" date="2014" name="Int. J. Syst. Evol. Microbiol.">
        <title>Complete genome sequence of Corynebacterium casei LMG S-19264T (=DSM 44701T), isolated from a smear-ripened cheese.</title>
        <authorList>
            <consortium name="US DOE Joint Genome Institute (JGI-PGF)"/>
            <person name="Walter F."/>
            <person name="Albersmeier A."/>
            <person name="Kalinowski J."/>
            <person name="Ruckert C."/>
        </authorList>
    </citation>
    <scope>NUCLEOTIDE SEQUENCE</scope>
    <source>
        <strain evidence="1">JCM 3051</strain>
    </source>
</reference>
<dbReference type="Proteomes" id="UP000655589">
    <property type="component" value="Unassembled WGS sequence"/>
</dbReference>
<organism evidence="1 2">
    <name type="scientific">Promicromonospora citrea</name>
    <dbReference type="NCBI Taxonomy" id="43677"/>
    <lineage>
        <taxon>Bacteria</taxon>
        <taxon>Bacillati</taxon>
        <taxon>Actinomycetota</taxon>
        <taxon>Actinomycetes</taxon>
        <taxon>Micrococcales</taxon>
        <taxon>Promicromonosporaceae</taxon>
        <taxon>Promicromonospora</taxon>
    </lineage>
</organism>
<keyword evidence="2" id="KW-1185">Reference proteome</keyword>
<dbReference type="EMBL" id="BMPT01000019">
    <property type="protein sequence ID" value="GGM39002.1"/>
    <property type="molecule type" value="Genomic_DNA"/>
</dbReference>
<evidence type="ECO:0000313" key="2">
    <source>
        <dbReference type="Proteomes" id="UP000655589"/>
    </source>
</evidence>
<protein>
    <submittedName>
        <fullName evidence="1">Uncharacterized protein</fullName>
    </submittedName>
</protein>